<dbReference type="Proteomes" id="UP000003163">
    <property type="component" value="Unassembled WGS sequence"/>
</dbReference>
<organism evidence="1 2">
    <name type="scientific">Edhazardia aedis (strain USNM 41457)</name>
    <name type="common">Microsporidian parasite</name>
    <dbReference type="NCBI Taxonomy" id="1003232"/>
    <lineage>
        <taxon>Eukaryota</taxon>
        <taxon>Fungi</taxon>
        <taxon>Fungi incertae sedis</taxon>
        <taxon>Microsporidia</taxon>
        <taxon>Edhazardia</taxon>
    </lineage>
</organism>
<keyword evidence="2" id="KW-1185">Reference proteome</keyword>
<proteinExistence type="predicted"/>
<evidence type="ECO:0000313" key="1">
    <source>
        <dbReference type="EMBL" id="EJW02807.1"/>
    </source>
</evidence>
<protein>
    <submittedName>
        <fullName evidence="1">Uncharacterized protein</fullName>
    </submittedName>
</protein>
<dbReference type="AlphaFoldDB" id="J9DN54"/>
<sequence length="284" mass="32447">MLKKILLFYSTTFFASSRNENIQIHPGHNQNNNISQYENYQYPKVIYLENQQHFYISYHLKTLFMSYSDHLTIYLPRISPRTNASGKLPRIVGINRPIGALIPYISDQITQNLEYYPVFLETNILRHLSRDSTESNCILYVNDTNAAQENSSSAISEHINPPIQSNQVTQSSIYSYNENLPSNRVLIIDLPLLIDPTAIYTCEFSRIPIIPSALLMMLPLRARQGTLYEASFLQRSGQEEITSSNNIVSTAQTNNPSLVTSLVENPWQDSTVSTTSVHEHERNE</sequence>
<name>J9DN54_EDHAE</name>
<dbReference type="HOGENOM" id="CLU_980143_0_0_1"/>
<evidence type="ECO:0000313" key="2">
    <source>
        <dbReference type="Proteomes" id="UP000003163"/>
    </source>
</evidence>
<accession>J9DN54</accession>
<dbReference type="EMBL" id="AFBI03000055">
    <property type="protein sequence ID" value="EJW02807.1"/>
    <property type="molecule type" value="Genomic_DNA"/>
</dbReference>
<reference evidence="2" key="2">
    <citation type="submission" date="2015-07" db="EMBL/GenBank/DDBJ databases">
        <title>Contrasting host-pathogen interactions and genome evolution in two generalist and specialist microsporidian pathogens of mosquitoes.</title>
        <authorList>
            <consortium name="The Broad Institute Genomics Platform"/>
            <consortium name="The Broad Institute Genome Sequencing Center for Infectious Disease"/>
            <person name="Cuomo C.A."/>
            <person name="Sanscrainte N.D."/>
            <person name="Goldberg J.M."/>
            <person name="Heiman D."/>
            <person name="Young S."/>
            <person name="Zeng Q."/>
            <person name="Becnel J.J."/>
            <person name="Birren B.W."/>
        </authorList>
    </citation>
    <scope>NUCLEOTIDE SEQUENCE [LARGE SCALE GENOMIC DNA]</scope>
    <source>
        <strain evidence="2">USNM 41457</strain>
    </source>
</reference>
<dbReference type="VEuPathDB" id="MicrosporidiaDB:EDEG_02803"/>
<reference evidence="1 2" key="1">
    <citation type="submission" date="2011-08" db="EMBL/GenBank/DDBJ databases">
        <authorList>
            <person name="Liu Z.J."/>
            <person name="Shi F.L."/>
            <person name="Lu J.Q."/>
            <person name="Li M."/>
            <person name="Wang Z.L."/>
        </authorList>
    </citation>
    <scope>NUCLEOTIDE SEQUENCE [LARGE SCALE GENOMIC DNA]</scope>
    <source>
        <strain evidence="1 2">USNM 41457</strain>
    </source>
</reference>
<dbReference type="InParanoid" id="J9DN54"/>
<comment type="caution">
    <text evidence="1">The sequence shown here is derived from an EMBL/GenBank/DDBJ whole genome shotgun (WGS) entry which is preliminary data.</text>
</comment>
<gene>
    <name evidence="1" type="ORF">EDEG_02803</name>
</gene>